<reference evidence="3 4" key="1">
    <citation type="submission" date="2017-12" db="EMBL/GenBank/DDBJ databases">
        <title>Confluentibacter flavum sp. nov., isolated from the saline lake.</title>
        <authorList>
            <person name="Yu L."/>
        </authorList>
    </citation>
    <scope>NUCLEOTIDE SEQUENCE [LARGE SCALE GENOMIC DNA]</scope>
    <source>
        <strain evidence="3 4">3B</strain>
    </source>
</reference>
<organism evidence="3 4">
    <name type="scientific">Confluentibacter flavum</name>
    <dbReference type="NCBI Taxonomy" id="1909700"/>
    <lineage>
        <taxon>Bacteria</taxon>
        <taxon>Pseudomonadati</taxon>
        <taxon>Bacteroidota</taxon>
        <taxon>Flavobacteriia</taxon>
        <taxon>Flavobacteriales</taxon>
        <taxon>Flavobacteriaceae</taxon>
        <taxon>Confluentibacter</taxon>
    </lineage>
</organism>
<keyword evidence="4" id="KW-1185">Reference proteome</keyword>
<evidence type="ECO:0000259" key="2">
    <source>
        <dbReference type="Pfam" id="PF17996"/>
    </source>
</evidence>
<feature type="domain" description="Carbohydrate esterase 2 N-terminal" evidence="2">
    <location>
        <begin position="42"/>
        <end position="146"/>
    </location>
</feature>
<dbReference type="AlphaFoldDB" id="A0A2N3HHT2"/>
<dbReference type="PANTHER" id="PTHR37834">
    <property type="entry name" value="GDSL-LIKE LIPASE/ACYLHYDROLASE DOMAIN PROTEIN (AFU_ORTHOLOGUE AFUA_2G00620)"/>
    <property type="match status" value="1"/>
</dbReference>
<dbReference type="GO" id="GO:0052689">
    <property type="term" value="F:carboxylic ester hydrolase activity"/>
    <property type="evidence" value="ECO:0007669"/>
    <property type="project" value="InterPro"/>
</dbReference>
<dbReference type="PROSITE" id="PS51257">
    <property type="entry name" value="PROKAR_LIPOPROTEIN"/>
    <property type="match status" value="1"/>
</dbReference>
<feature type="chain" id="PRO_5014749082" evidence="1">
    <location>
        <begin position="27"/>
        <end position="368"/>
    </location>
</feature>
<dbReference type="Pfam" id="PF17996">
    <property type="entry name" value="CE2_N"/>
    <property type="match status" value="1"/>
</dbReference>
<dbReference type="InterPro" id="IPR040794">
    <property type="entry name" value="CE2_N"/>
</dbReference>
<accession>A0A2N3HHT2</accession>
<sequence>MVKMGTIRFVKMLISANMALSLSSCNTDKAVFVTYNDPHIVYEGRIDTTKVNGAQLYWSGTSIKLNFHGASIAANMKDSDGDNYYNISIDNDIVGVIRPDTVQREYLLASGLSKKNHTVEIFKRTEWNRGNSTFQGFRINGRAKVLGPSPSPKRKMEFYGNSITAGYAVEDYSGKDSPDSTYTNNYLSYAAITARHFKAEYRCICRSGIGITISWEPLTMPEMYDRLVPQDTTSKWDFSLYSPDVVVINLLQNDSWLIDMPDHQEFKRRFGNKAPKENVIISAYQDFIVSIREHYPRAHIICALGNMDATKKDSKWPEFIYKAVNNLNDPKIDVLIIPYKNTDNHPSKQEQKVMAQKLIAFIDENVVW</sequence>
<gene>
    <name evidence="3" type="ORF">CSW08_13605</name>
</gene>
<dbReference type="InterPro" id="IPR037461">
    <property type="entry name" value="CtCE2-like_dom"/>
</dbReference>
<dbReference type="SUPFAM" id="SSF52266">
    <property type="entry name" value="SGNH hydrolase"/>
    <property type="match status" value="1"/>
</dbReference>
<dbReference type="Gene3D" id="2.60.120.260">
    <property type="entry name" value="Galactose-binding domain-like"/>
    <property type="match status" value="1"/>
</dbReference>
<name>A0A2N3HHT2_9FLAO</name>
<dbReference type="CDD" id="cd01831">
    <property type="entry name" value="Endoglucanase_E_like"/>
    <property type="match status" value="1"/>
</dbReference>
<dbReference type="Proteomes" id="UP000233435">
    <property type="component" value="Unassembled WGS sequence"/>
</dbReference>
<dbReference type="PANTHER" id="PTHR37834:SF2">
    <property type="entry name" value="ESTERASE, SGNH HYDROLASE-TYPE"/>
    <property type="match status" value="1"/>
</dbReference>
<evidence type="ECO:0000313" key="4">
    <source>
        <dbReference type="Proteomes" id="UP000233435"/>
    </source>
</evidence>
<evidence type="ECO:0000313" key="3">
    <source>
        <dbReference type="EMBL" id="PKQ44442.1"/>
    </source>
</evidence>
<dbReference type="OrthoDB" id="9801375at2"/>
<evidence type="ECO:0000256" key="1">
    <source>
        <dbReference type="SAM" id="SignalP"/>
    </source>
</evidence>
<dbReference type="InterPro" id="IPR036514">
    <property type="entry name" value="SGNH_hydro_sf"/>
</dbReference>
<dbReference type="InterPro" id="IPR052762">
    <property type="entry name" value="PCW_deacetylase/CE"/>
</dbReference>
<feature type="signal peptide" evidence="1">
    <location>
        <begin position="1"/>
        <end position="26"/>
    </location>
</feature>
<keyword evidence="1" id="KW-0732">Signal</keyword>
<dbReference type="EMBL" id="PJEO01000050">
    <property type="protein sequence ID" value="PKQ44442.1"/>
    <property type="molecule type" value="Genomic_DNA"/>
</dbReference>
<protein>
    <submittedName>
        <fullName evidence="3">Electron transporter RnfD</fullName>
    </submittedName>
</protein>
<proteinExistence type="predicted"/>
<dbReference type="Gene3D" id="3.40.50.1110">
    <property type="entry name" value="SGNH hydrolase"/>
    <property type="match status" value="1"/>
</dbReference>
<comment type="caution">
    <text evidence="3">The sequence shown here is derived from an EMBL/GenBank/DDBJ whole genome shotgun (WGS) entry which is preliminary data.</text>
</comment>